<comment type="caution">
    <text evidence="1">The sequence shown here is derived from an EMBL/GenBank/DDBJ whole genome shotgun (WGS) entry which is preliminary data.</text>
</comment>
<dbReference type="SUPFAM" id="SSF109604">
    <property type="entry name" value="HD-domain/PDEase-like"/>
    <property type="match status" value="1"/>
</dbReference>
<dbReference type="PANTHER" id="PTHR35569:SF1">
    <property type="entry name" value="CYANAMIDE HYDRATASE DDI2-RELATED"/>
    <property type="match status" value="1"/>
</dbReference>
<name>A0A8H5HX16_9AGAR</name>
<dbReference type="OrthoDB" id="409121at2759"/>
<evidence type="ECO:0000313" key="2">
    <source>
        <dbReference type="Proteomes" id="UP000518752"/>
    </source>
</evidence>
<keyword evidence="2" id="KW-1185">Reference proteome</keyword>
<accession>A0A8H5HX16</accession>
<sequence>MTLPDTFDTFVPTNFSQLLTQVKFQPKYIGFAELKELDSTVGIFKSSLELAEQVYSPALLNHCQRCYYFALAILHSGYPSKSPFVPQISRDALVKEIYLTSLLHDFGLSTNDYVTSHPAHTMTFEFAGGIIAYEHLRAGYAASQQLKDVQIAQIAQSIMLHTSLFDRGNSSAAGTLIHLAAFLDIGGYGSFGPDSMATMINRDTVREIEEAFPRSDMAEVDQEFQTIEESKPTCLLNHFSQGAELGDNPVSASH</sequence>
<protein>
    <recommendedName>
        <fullName evidence="3">HD domain-containing protein</fullName>
    </recommendedName>
</protein>
<dbReference type="AlphaFoldDB" id="A0A8H5HX16"/>
<dbReference type="Proteomes" id="UP000518752">
    <property type="component" value="Unassembled WGS sequence"/>
</dbReference>
<dbReference type="PANTHER" id="PTHR35569">
    <property type="entry name" value="CYANAMIDE HYDRATASE DDI2-RELATED"/>
    <property type="match status" value="1"/>
</dbReference>
<organism evidence="1 2">
    <name type="scientific">Collybiopsis confluens</name>
    <dbReference type="NCBI Taxonomy" id="2823264"/>
    <lineage>
        <taxon>Eukaryota</taxon>
        <taxon>Fungi</taxon>
        <taxon>Dikarya</taxon>
        <taxon>Basidiomycota</taxon>
        <taxon>Agaricomycotina</taxon>
        <taxon>Agaricomycetes</taxon>
        <taxon>Agaricomycetidae</taxon>
        <taxon>Agaricales</taxon>
        <taxon>Marasmiineae</taxon>
        <taxon>Omphalotaceae</taxon>
        <taxon>Collybiopsis</taxon>
    </lineage>
</organism>
<evidence type="ECO:0008006" key="3">
    <source>
        <dbReference type="Google" id="ProtNLM"/>
    </source>
</evidence>
<evidence type="ECO:0000313" key="1">
    <source>
        <dbReference type="EMBL" id="KAF5391122.1"/>
    </source>
</evidence>
<proteinExistence type="predicted"/>
<dbReference type="EMBL" id="JAACJN010000011">
    <property type="protein sequence ID" value="KAF5391122.1"/>
    <property type="molecule type" value="Genomic_DNA"/>
</dbReference>
<gene>
    <name evidence="1" type="ORF">D9757_003043</name>
</gene>
<reference evidence="1 2" key="1">
    <citation type="journal article" date="2020" name="ISME J.">
        <title>Uncovering the hidden diversity of litter-decomposition mechanisms in mushroom-forming fungi.</title>
        <authorList>
            <person name="Floudas D."/>
            <person name="Bentzer J."/>
            <person name="Ahren D."/>
            <person name="Johansson T."/>
            <person name="Persson P."/>
            <person name="Tunlid A."/>
        </authorList>
    </citation>
    <scope>NUCLEOTIDE SEQUENCE [LARGE SCALE GENOMIC DNA]</scope>
    <source>
        <strain evidence="1 2">CBS 406.79</strain>
    </source>
</reference>